<dbReference type="Proteomes" id="UP000276133">
    <property type="component" value="Unassembled WGS sequence"/>
</dbReference>
<evidence type="ECO:0000313" key="1">
    <source>
        <dbReference type="EMBL" id="RNA40546.1"/>
    </source>
</evidence>
<sequence>MSGLKVADFLFCKHIIAVSIRLNLCQVPLQEKCLPKGCVGQKSHQKLKLFLDNHISVLFRVAV</sequence>
<evidence type="ECO:0000313" key="2">
    <source>
        <dbReference type="Proteomes" id="UP000276133"/>
    </source>
</evidence>
<organism evidence="1 2">
    <name type="scientific">Brachionus plicatilis</name>
    <name type="common">Marine rotifer</name>
    <name type="synonym">Brachionus muelleri</name>
    <dbReference type="NCBI Taxonomy" id="10195"/>
    <lineage>
        <taxon>Eukaryota</taxon>
        <taxon>Metazoa</taxon>
        <taxon>Spiralia</taxon>
        <taxon>Gnathifera</taxon>
        <taxon>Rotifera</taxon>
        <taxon>Eurotatoria</taxon>
        <taxon>Monogononta</taxon>
        <taxon>Pseudotrocha</taxon>
        <taxon>Ploima</taxon>
        <taxon>Brachionidae</taxon>
        <taxon>Brachionus</taxon>
    </lineage>
</organism>
<proteinExistence type="predicted"/>
<dbReference type="AlphaFoldDB" id="A0A3M7SXT5"/>
<name>A0A3M7SXT5_BRAPC</name>
<gene>
    <name evidence="1" type="ORF">BpHYR1_036024</name>
</gene>
<dbReference type="EMBL" id="REGN01000635">
    <property type="protein sequence ID" value="RNA40546.1"/>
    <property type="molecule type" value="Genomic_DNA"/>
</dbReference>
<protein>
    <submittedName>
        <fullName evidence="1">Uncharacterized protein</fullName>
    </submittedName>
</protein>
<accession>A0A3M7SXT5</accession>
<comment type="caution">
    <text evidence="1">The sequence shown here is derived from an EMBL/GenBank/DDBJ whole genome shotgun (WGS) entry which is preliminary data.</text>
</comment>
<reference evidence="1 2" key="1">
    <citation type="journal article" date="2018" name="Sci. Rep.">
        <title>Genomic signatures of local adaptation to the degree of environmental predictability in rotifers.</title>
        <authorList>
            <person name="Franch-Gras L."/>
            <person name="Hahn C."/>
            <person name="Garcia-Roger E.M."/>
            <person name="Carmona M.J."/>
            <person name="Serra M."/>
            <person name="Gomez A."/>
        </authorList>
    </citation>
    <scope>NUCLEOTIDE SEQUENCE [LARGE SCALE GENOMIC DNA]</scope>
    <source>
        <strain evidence="1">HYR1</strain>
    </source>
</reference>
<keyword evidence="2" id="KW-1185">Reference proteome</keyword>